<comment type="caution">
    <text evidence="1">The sequence shown here is derived from an EMBL/GenBank/DDBJ whole genome shotgun (WGS) entry which is preliminary data.</text>
</comment>
<dbReference type="AlphaFoldDB" id="A0A084SQA5"/>
<evidence type="ECO:0000313" key="2">
    <source>
        <dbReference type="Proteomes" id="UP000028547"/>
    </source>
</evidence>
<organism evidence="1 2">
    <name type="scientific">Archangium violaceum Cb vi76</name>
    <dbReference type="NCBI Taxonomy" id="1406225"/>
    <lineage>
        <taxon>Bacteria</taxon>
        <taxon>Pseudomonadati</taxon>
        <taxon>Myxococcota</taxon>
        <taxon>Myxococcia</taxon>
        <taxon>Myxococcales</taxon>
        <taxon>Cystobacterineae</taxon>
        <taxon>Archangiaceae</taxon>
        <taxon>Archangium</taxon>
    </lineage>
</organism>
<protein>
    <recommendedName>
        <fullName evidence="3">Fur-regulated protein</fullName>
    </recommendedName>
</protein>
<evidence type="ECO:0000313" key="1">
    <source>
        <dbReference type="EMBL" id="KFA90640.1"/>
    </source>
</evidence>
<reference evidence="1 2" key="1">
    <citation type="submission" date="2014-07" db="EMBL/GenBank/DDBJ databases">
        <title>Draft Genome Sequence of Gephyronic Acid Producer, Cystobacter violaceus Strain Cb vi76.</title>
        <authorList>
            <person name="Stevens D.C."/>
            <person name="Young J."/>
            <person name="Carmichael R."/>
            <person name="Tan J."/>
            <person name="Taylor R.E."/>
        </authorList>
    </citation>
    <scope>NUCLEOTIDE SEQUENCE [LARGE SCALE GENOMIC DNA]</scope>
    <source>
        <strain evidence="1 2">Cb vi76</strain>
    </source>
</reference>
<evidence type="ECO:0008006" key="3">
    <source>
        <dbReference type="Google" id="ProtNLM"/>
    </source>
</evidence>
<name>A0A084SQA5_9BACT</name>
<dbReference type="EMBL" id="JPMI01000199">
    <property type="protein sequence ID" value="KFA90640.1"/>
    <property type="molecule type" value="Genomic_DNA"/>
</dbReference>
<dbReference type="RefSeq" id="WP_000509882.1">
    <property type="nucleotide sequence ID" value="NZ_JPMI01000199.1"/>
</dbReference>
<gene>
    <name evidence="1" type="ORF">Q664_27215</name>
</gene>
<sequence length="242" mass="26492">MGHKIITLSGAATDVLYALFFRGALLSGDLPSKSGTAELRELGFAETRHTATEYQKENHFTFLTSEGQKFAVEHLVNTRFGEQQYCASMTLGVEIDTSAAQKAIDELDQRIRDTVSFELIRNGVSFIKDAAIANGAIHAAAIETPQPVTNIYNISLGIQRDEPAQNKVTVSADKFKVKPGVDTNIETLIENALKNAAECAALDVTKQMAADKKAMDELASYVRTAIMMECFPGGVIWQQCRR</sequence>
<accession>A0A084SQA5</accession>
<proteinExistence type="predicted"/>
<dbReference type="Proteomes" id="UP000028547">
    <property type="component" value="Unassembled WGS sequence"/>
</dbReference>